<dbReference type="PANTHER" id="PTHR14942">
    <property type="entry name" value="U11/U12 SMALL NUCLEAR RIBONUCLEOPROTEIN 25 KDA PROTEIN"/>
    <property type="match status" value="1"/>
</dbReference>
<dbReference type="PROSITE" id="PS50053">
    <property type="entry name" value="UBIQUITIN_2"/>
    <property type="match status" value="1"/>
</dbReference>
<dbReference type="InterPro" id="IPR000626">
    <property type="entry name" value="Ubiquitin-like_dom"/>
</dbReference>
<organism evidence="3 4">
    <name type="scientific">Acanthaster planci</name>
    <name type="common">Crown-of-thorns starfish</name>
    <dbReference type="NCBI Taxonomy" id="133434"/>
    <lineage>
        <taxon>Eukaryota</taxon>
        <taxon>Metazoa</taxon>
        <taxon>Echinodermata</taxon>
        <taxon>Eleutherozoa</taxon>
        <taxon>Asterozoa</taxon>
        <taxon>Asteroidea</taxon>
        <taxon>Valvatacea</taxon>
        <taxon>Valvatida</taxon>
        <taxon>Acanthasteridae</taxon>
        <taxon>Acanthaster</taxon>
    </lineage>
</organism>
<dbReference type="SUPFAM" id="SSF54236">
    <property type="entry name" value="Ubiquitin-like"/>
    <property type="match status" value="1"/>
</dbReference>
<dbReference type="Pfam" id="PF18036">
    <property type="entry name" value="Ubiquitin_4"/>
    <property type="match status" value="1"/>
</dbReference>
<dbReference type="RefSeq" id="XP_022088923.1">
    <property type="nucleotide sequence ID" value="XM_022233231.1"/>
</dbReference>
<dbReference type="InterPro" id="IPR029071">
    <property type="entry name" value="Ubiquitin-like_domsf"/>
</dbReference>
<reference evidence="4" key="1">
    <citation type="submission" date="2025-08" db="UniProtKB">
        <authorList>
            <consortium name="RefSeq"/>
        </authorList>
    </citation>
    <scope>IDENTIFICATION</scope>
</reference>
<dbReference type="OrthoDB" id="72819at2759"/>
<feature type="domain" description="Ubiquitin-like" evidence="2">
    <location>
        <begin position="94"/>
        <end position="184"/>
    </location>
</feature>
<gene>
    <name evidence="4" type="primary">LOC110978321</name>
</gene>
<dbReference type="GO" id="GO:0005689">
    <property type="term" value="C:U12-type spliceosomal complex"/>
    <property type="evidence" value="ECO:0007669"/>
    <property type="project" value="TreeGrafter"/>
</dbReference>
<accession>A0A8B7Y6T1</accession>
<dbReference type="PANTHER" id="PTHR14942:SF0">
    <property type="entry name" value="U11_U12 SMALL NUCLEAR RIBONUCLEOPROTEIN 25 KDA PROTEIN"/>
    <property type="match status" value="1"/>
</dbReference>
<dbReference type="GO" id="GO:0000398">
    <property type="term" value="P:mRNA splicing, via spliceosome"/>
    <property type="evidence" value="ECO:0007669"/>
    <property type="project" value="InterPro"/>
</dbReference>
<dbReference type="KEGG" id="aplc:110978321"/>
<dbReference type="AlphaFoldDB" id="A0A8B7Y6T1"/>
<evidence type="ECO:0000313" key="3">
    <source>
        <dbReference type="Proteomes" id="UP000694845"/>
    </source>
</evidence>
<evidence type="ECO:0000313" key="4">
    <source>
        <dbReference type="RefSeq" id="XP_022088923.1"/>
    </source>
</evidence>
<evidence type="ECO:0000256" key="1">
    <source>
        <dbReference type="SAM" id="MobiDB-lite"/>
    </source>
</evidence>
<dbReference type="InterPro" id="IPR040610">
    <property type="entry name" value="SNRNP25_ubiquitin"/>
</dbReference>
<dbReference type="Proteomes" id="UP000694845">
    <property type="component" value="Unplaced"/>
</dbReference>
<dbReference type="InterPro" id="IPR039690">
    <property type="entry name" value="SNRNP25"/>
</dbReference>
<name>A0A8B7Y6T1_ACAPL</name>
<proteinExistence type="predicted"/>
<feature type="region of interest" description="Disordered" evidence="1">
    <location>
        <begin position="1"/>
        <end position="24"/>
    </location>
</feature>
<sequence length="188" mass="21378">MEHQKPIDALQATIPATPSDNAVEPILDAPKVTSQDECQRAPTPGEVTHHEAMKIMRDGLAEIIRDDPLLSDLPAEVTAEEVGLQIALEYGQAMTVNVQKFTGELMPIVVLQGARVQDLKHAIQRYVTLKESRKGSQVSISWKYIWRTYSLCYEGEQLDKNKKLKEYGIRNRDTVTFVKRLRHQGYKY</sequence>
<protein>
    <submittedName>
        <fullName evidence="4">U11/U12 small nuclear ribonucleoprotein 25 kDa protein-like</fullName>
    </submittedName>
</protein>
<keyword evidence="3" id="KW-1185">Reference proteome</keyword>
<evidence type="ECO:0000259" key="2">
    <source>
        <dbReference type="PROSITE" id="PS50053"/>
    </source>
</evidence>
<dbReference type="CDD" id="cd17058">
    <property type="entry name" value="Ubl_SNRNP25"/>
    <property type="match status" value="1"/>
</dbReference>
<dbReference type="OMA" id="KHVWANF"/>
<dbReference type="GeneID" id="110978321"/>
<dbReference type="Gene3D" id="3.10.20.90">
    <property type="entry name" value="Phosphatidylinositol 3-kinase Catalytic Subunit, Chain A, domain 1"/>
    <property type="match status" value="1"/>
</dbReference>